<dbReference type="Proteomes" id="UP000004014">
    <property type="component" value="Unassembled WGS sequence"/>
</dbReference>
<dbReference type="EMBL" id="AEYY01000051">
    <property type="protein sequence ID" value="EHC01596.1"/>
    <property type="molecule type" value="Genomic_DNA"/>
</dbReference>
<accession>A0AA87F6F1</accession>
<evidence type="ECO:0000313" key="1">
    <source>
        <dbReference type="EMBL" id="EHC01596.1"/>
    </source>
</evidence>
<evidence type="ECO:0008006" key="3">
    <source>
        <dbReference type="Google" id="ProtNLM"/>
    </source>
</evidence>
<sequence length="52" mass="5755">MNKKLILDISESQLRTIVGGSKDSYCSGQVAARVLLKKLMGIPVTIQDYICR</sequence>
<organism evidence="1 2">
    <name type="scientific">Streptococcus suis R61</name>
    <dbReference type="NCBI Taxonomy" id="996306"/>
    <lineage>
        <taxon>Bacteria</taxon>
        <taxon>Bacillati</taxon>
        <taxon>Bacillota</taxon>
        <taxon>Bacilli</taxon>
        <taxon>Lactobacillales</taxon>
        <taxon>Streptococcaceae</taxon>
        <taxon>Streptococcus</taxon>
    </lineage>
</organism>
<protein>
    <recommendedName>
        <fullName evidence="3">Bacteriocin</fullName>
    </recommendedName>
</protein>
<reference evidence="1 2" key="1">
    <citation type="submission" date="2011-03" db="EMBL/GenBank/DDBJ databases">
        <title>Deep-sequencing identification of multiple resistance mechanism for the high antibiotic-resistance strain Streptococcus suis R61.</title>
        <authorList>
            <person name="Hu P."/>
            <person name="Yang M."/>
            <person name="Jin M."/>
            <person name="Xiao J."/>
        </authorList>
    </citation>
    <scope>NUCLEOTIDE SEQUENCE [LARGE SCALE GENOMIC DNA]</scope>
    <source>
        <strain evidence="1 2">R61</strain>
    </source>
</reference>
<evidence type="ECO:0000313" key="2">
    <source>
        <dbReference type="Proteomes" id="UP000004014"/>
    </source>
</evidence>
<dbReference type="AlphaFoldDB" id="A0AA87F6F1"/>
<name>A0AA87F6F1_STRSU</name>
<comment type="caution">
    <text evidence="1">The sequence shown here is derived from an EMBL/GenBank/DDBJ whole genome shotgun (WGS) entry which is preliminary data.</text>
</comment>
<dbReference type="RefSeq" id="WP_002943448.1">
    <property type="nucleotide sequence ID" value="NZ_AEYY01000051.1"/>
</dbReference>
<gene>
    <name evidence="1" type="ORF">SSUR61_0110</name>
</gene>
<proteinExistence type="predicted"/>